<accession>A0ABQ8Y4C5</accession>
<dbReference type="Gene3D" id="3.40.50.1820">
    <property type="entry name" value="alpha/beta hydrolase"/>
    <property type="match status" value="1"/>
</dbReference>
<dbReference type="InterPro" id="IPR011990">
    <property type="entry name" value="TPR-like_helical_dom_sf"/>
</dbReference>
<dbReference type="SUPFAM" id="SSF48452">
    <property type="entry name" value="TPR-like"/>
    <property type="match status" value="2"/>
</dbReference>
<keyword evidence="6" id="KW-1185">Reference proteome</keyword>
<gene>
    <name evidence="5" type="ORF">M0813_25073</name>
</gene>
<reference evidence="5" key="1">
    <citation type="submission" date="2022-08" db="EMBL/GenBank/DDBJ databases">
        <title>Novel sulfate-reducing endosymbionts in the free-living metamonad Anaeramoeba.</title>
        <authorList>
            <person name="Jerlstrom-Hultqvist J."/>
            <person name="Cepicka I."/>
            <person name="Gallot-Lavallee L."/>
            <person name="Salas-Leiva D."/>
            <person name="Curtis B.A."/>
            <person name="Zahonova K."/>
            <person name="Pipaliya S."/>
            <person name="Dacks J."/>
            <person name="Roger A.J."/>
        </authorList>
    </citation>
    <scope>NUCLEOTIDE SEQUENCE</scope>
    <source>
        <strain evidence="5">Schooner1</strain>
    </source>
</reference>
<dbReference type="InterPro" id="IPR002921">
    <property type="entry name" value="Fungal_lipase-type"/>
</dbReference>
<dbReference type="PANTHER" id="PTHR22904">
    <property type="entry name" value="TPR REPEAT CONTAINING PROTEIN"/>
    <property type="match status" value="1"/>
</dbReference>
<dbReference type="Pfam" id="PF13181">
    <property type="entry name" value="TPR_8"/>
    <property type="match status" value="1"/>
</dbReference>
<proteinExistence type="predicted"/>
<name>A0ABQ8Y4C5_9EUKA</name>
<dbReference type="Pfam" id="PF01764">
    <property type="entry name" value="Lipase_3"/>
    <property type="match status" value="1"/>
</dbReference>
<keyword evidence="2 3" id="KW-0802">TPR repeat</keyword>
<organism evidence="5 6">
    <name type="scientific">Anaeramoeba flamelloides</name>
    <dbReference type="NCBI Taxonomy" id="1746091"/>
    <lineage>
        <taxon>Eukaryota</taxon>
        <taxon>Metamonada</taxon>
        <taxon>Anaeramoebidae</taxon>
        <taxon>Anaeramoeba</taxon>
    </lineage>
</organism>
<comment type="caution">
    <text evidence="5">The sequence shown here is derived from an EMBL/GenBank/DDBJ whole genome shotgun (WGS) entry which is preliminary data.</text>
</comment>
<evidence type="ECO:0000313" key="6">
    <source>
        <dbReference type="Proteomes" id="UP001150062"/>
    </source>
</evidence>
<protein>
    <submittedName>
        <fullName evidence="5">Tpr repeat containing protein</fullName>
    </submittedName>
</protein>
<dbReference type="InterPro" id="IPR019734">
    <property type="entry name" value="TPR_rpt"/>
</dbReference>
<dbReference type="Gene3D" id="1.25.40.10">
    <property type="entry name" value="Tetratricopeptide repeat domain"/>
    <property type="match status" value="2"/>
</dbReference>
<evidence type="ECO:0000313" key="5">
    <source>
        <dbReference type="EMBL" id="KAJ6239611.1"/>
    </source>
</evidence>
<sequence length="548" mass="64680">MTDYKYYRPSDYEYSLFSFLSYLKCPEQDEKYWPTLAKKGWVIYTRHSYNGPNGILCLAFLNEQTRQVVISIRGSVSTGNKEMLQVLKEIVRNQITKGIKEVESFVLQVLEKLKNEKIINVSQSLNDYQLSFTGHSLGAWISEVTSYNFKQIHFPIAVTFDSPGCFSMLKSLSTSYDPFSKVKQKPKKKEKTKRNRENCEELAIQYKKEGNQFYIKKLFAEALKKYDKGLKYCPSNILIHNNKAAVLIELGEYEQAIDICEMCLELSKTQRISDIVQSKVLLRLANAYKRQGGLRSACLYYSRSLEKSKSKKIENLYERTKKQLEQELEKFGKVKCNSEQAKNFYKQAQILLQKSQYQKAIQCLSNAMKILNFNNQTKYYLQRARIYLKINQLQKSLADYNYIILKLDPEKIIAYYEKSKILLNQKRFKSARAVLKRVIQLNPNYKNAKILIKKVVNKIKYEKKYLKKNRIQSRIFNFNLFFRTYLSYPNITNTLNEHVGEIRKIYPKFEDIKNNENENKKENENENNNKNKRKITTKTKMKTLFTLF</sequence>
<keyword evidence="1" id="KW-0677">Repeat</keyword>
<dbReference type="EMBL" id="JAOAOG010000221">
    <property type="protein sequence ID" value="KAJ6239611.1"/>
    <property type="molecule type" value="Genomic_DNA"/>
</dbReference>
<dbReference type="SUPFAM" id="SSF53474">
    <property type="entry name" value="alpha/beta-Hydrolases"/>
    <property type="match status" value="1"/>
</dbReference>
<evidence type="ECO:0000259" key="4">
    <source>
        <dbReference type="Pfam" id="PF01764"/>
    </source>
</evidence>
<dbReference type="PANTHER" id="PTHR22904:SF523">
    <property type="entry name" value="STRESS-INDUCED-PHOSPHOPROTEIN 1"/>
    <property type="match status" value="1"/>
</dbReference>
<feature type="domain" description="Fungal lipase-type" evidence="4">
    <location>
        <begin position="69"/>
        <end position="153"/>
    </location>
</feature>
<dbReference type="Pfam" id="PF13431">
    <property type="entry name" value="TPR_17"/>
    <property type="match status" value="1"/>
</dbReference>
<evidence type="ECO:0000256" key="3">
    <source>
        <dbReference type="PROSITE-ProRule" id="PRU00339"/>
    </source>
</evidence>
<dbReference type="Proteomes" id="UP001150062">
    <property type="component" value="Unassembled WGS sequence"/>
</dbReference>
<dbReference type="PROSITE" id="PS50005">
    <property type="entry name" value="TPR"/>
    <property type="match status" value="1"/>
</dbReference>
<evidence type="ECO:0000256" key="1">
    <source>
        <dbReference type="ARBA" id="ARBA00022737"/>
    </source>
</evidence>
<dbReference type="InterPro" id="IPR029058">
    <property type="entry name" value="AB_hydrolase_fold"/>
</dbReference>
<evidence type="ECO:0000256" key="2">
    <source>
        <dbReference type="ARBA" id="ARBA00022803"/>
    </source>
</evidence>
<dbReference type="SMART" id="SM00028">
    <property type="entry name" value="TPR"/>
    <property type="match status" value="6"/>
</dbReference>
<feature type="repeat" description="TPR" evidence="3">
    <location>
        <begin position="412"/>
        <end position="445"/>
    </location>
</feature>